<accession>A0A517R0S1</accession>
<reference evidence="1 2" key="1">
    <citation type="submission" date="2019-02" db="EMBL/GenBank/DDBJ databases">
        <title>Deep-cultivation of Planctomycetes and their phenomic and genomic characterization uncovers novel biology.</title>
        <authorList>
            <person name="Wiegand S."/>
            <person name="Jogler M."/>
            <person name="Boedeker C."/>
            <person name="Pinto D."/>
            <person name="Vollmers J."/>
            <person name="Rivas-Marin E."/>
            <person name="Kohn T."/>
            <person name="Peeters S.H."/>
            <person name="Heuer A."/>
            <person name="Rast P."/>
            <person name="Oberbeckmann S."/>
            <person name="Bunk B."/>
            <person name="Jeske O."/>
            <person name="Meyerdierks A."/>
            <person name="Storesund J.E."/>
            <person name="Kallscheuer N."/>
            <person name="Luecker S."/>
            <person name="Lage O.M."/>
            <person name="Pohl T."/>
            <person name="Merkel B.J."/>
            <person name="Hornburger P."/>
            <person name="Mueller R.-W."/>
            <person name="Bruemmer F."/>
            <person name="Labrenz M."/>
            <person name="Spormann A.M."/>
            <person name="Op den Camp H."/>
            <person name="Overmann J."/>
            <person name="Amann R."/>
            <person name="Jetten M.S.M."/>
            <person name="Mascher T."/>
            <person name="Medema M.H."/>
            <person name="Devos D.P."/>
            <person name="Kaster A.-K."/>
            <person name="Ovreas L."/>
            <person name="Rohde M."/>
            <person name="Galperin M.Y."/>
            <person name="Jogler C."/>
        </authorList>
    </citation>
    <scope>NUCLEOTIDE SEQUENCE [LARGE SCALE GENOMIC DNA]</scope>
    <source>
        <strain evidence="1 2">Pan189</strain>
    </source>
</reference>
<keyword evidence="2" id="KW-1185">Reference proteome</keyword>
<evidence type="ECO:0000313" key="1">
    <source>
        <dbReference type="EMBL" id="QDT37430.1"/>
    </source>
</evidence>
<proteinExistence type="predicted"/>
<dbReference type="AlphaFoldDB" id="A0A517R0S1"/>
<dbReference type="EMBL" id="CP036268">
    <property type="protein sequence ID" value="QDT37430.1"/>
    <property type="molecule type" value="Genomic_DNA"/>
</dbReference>
<evidence type="ECO:0000313" key="2">
    <source>
        <dbReference type="Proteomes" id="UP000317318"/>
    </source>
</evidence>
<dbReference type="Proteomes" id="UP000317318">
    <property type="component" value="Chromosome"/>
</dbReference>
<sequence length="39" mass="4385">MIRFLPGAAFGPDEERANWGPEISCRCATRTFTVRANRS</sequence>
<organism evidence="1 2">
    <name type="scientific">Stratiformator vulcanicus</name>
    <dbReference type="NCBI Taxonomy" id="2527980"/>
    <lineage>
        <taxon>Bacteria</taxon>
        <taxon>Pseudomonadati</taxon>
        <taxon>Planctomycetota</taxon>
        <taxon>Planctomycetia</taxon>
        <taxon>Planctomycetales</taxon>
        <taxon>Planctomycetaceae</taxon>
        <taxon>Stratiformator</taxon>
    </lineage>
</organism>
<dbReference type="KEGG" id="svp:Pan189_18100"/>
<protein>
    <submittedName>
        <fullName evidence="1">Uncharacterized protein</fullName>
    </submittedName>
</protein>
<gene>
    <name evidence="1" type="ORF">Pan189_18100</name>
</gene>
<name>A0A517R0S1_9PLAN</name>